<evidence type="ECO:0000313" key="10">
    <source>
        <dbReference type="EMBL" id="CAD9184943.1"/>
    </source>
</evidence>
<dbReference type="GO" id="GO:0022857">
    <property type="term" value="F:transmembrane transporter activity"/>
    <property type="evidence" value="ECO:0007669"/>
    <property type="project" value="InterPro"/>
</dbReference>
<evidence type="ECO:0000259" key="8">
    <source>
        <dbReference type="PROSITE" id="PS50222"/>
    </source>
</evidence>
<feature type="transmembrane region" description="Helical" evidence="7">
    <location>
        <begin position="221"/>
        <end position="241"/>
    </location>
</feature>
<comment type="subcellular location">
    <subcellularLocation>
        <location evidence="1">Cell membrane</location>
        <topology evidence="1">Multi-pass membrane protein</topology>
    </subcellularLocation>
</comment>
<dbReference type="EMBL" id="HBGE01103562">
    <property type="protein sequence ID" value="CAD9184943.1"/>
    <property type="molecule type" value="Transcribed_RNA"/>
</dbReference>
<dbReference type="CDD" id="cd00051">
    <property type="entry name" value="EFh"/>
    <property type="match status" value="1"/>
</dbReference>
<dbReference type="InterPro" id="IPR036259">
    <property type="entry name" value="MFS_trans_sf"/>
</dbReference>
<feature type="transmembrane region" description="Helical" evidence="7">
    <location>
        <begin position="543"/>
        <end position="561"/>
    </location>
</feature>
<dbReference type="InterPro" id="IPR020846">
    <property type="entry name" value="MFS_dom"/>
</dbReference>
<dbReference type="PROSITE" id="PS50850">
    <property type="entry name" value="MFS"/>
    <property type="match status" value="1"/>
</dbReference>
<feature type="domain" description="EF-hand" evidence="8">
    <location>
        <begin position="156"/>
        <end position="191"/>
    </location>
</feature>
<keyword evidence="5 7" id="KW-1133">Transmembrane helix</keyword>
<dbReference type="SUPFAM" id="SSF47473">
    <property type="entry name" value="EF-hand"/>
    <property type="match status" value="1"/>
</dbReference>
<evidence type="ECO:0000256" key="6">
    <source>
        <dbReference type="ARBA" id="ARBA00023136"/>
    </source>
</evidence>
<feature type="transmembrane region" description="Helical" evidence="7">
    <location>
        <begin position="412"/>
        <end position="430"/>
    </location>
</feature>
<evidence type="ECO:0000256" key="2">
    <source>
        <dbReference type="ARBA" id="ARBA00022475"/>
    </source>
</evidence>
<dbReference type="GO" id="GO:0005509">
    <property type="term" value="F:calcium ion binding"/>
    <property type="evidence" value="ECO:0007669"/>
    <property type="project" value="InterPro"/>
</dbReference>
<feature type="transmembrane region" description="Helical" evidence="7">
    <location>
        <begin position="503"/>
        <end position="523"/>
    </location>
</feature>
<evidence type="ECO:0008006" key="11">
    <source>
        <dbReference type="Google" id="ProtNLM"/>
    </source>
</evidence>
<dbReference type="AlphaFoldDB" id="A0A7S1S5X5"/>
<dbReference type="PROSITE" id="PS50222">
    <property type="entry name" value="EF_HAND_2"/>
    <property type="match status" value="2"/>
</dbReference>
<feature type="transmembrane region" description="Helical" evidence="7">
    <location>
        <begin position="261"/>
        <end position="279"/>
    </location>
</feature>
<dbReference type="Pfam" id="PF13499">
    <property type="entry name" value="EF-hand_7"/>
    <property type="match status" value="1"/>
</dbReference>
<dbReference type="Gene3D" id="1.10.238.10">
    <property type="entry name" value="EF-hand"/>
    <property type="match status" value="1"/>
</dbReference>
<dbReference type="InterPro" id="IPR011701">
    <property type="entry name" value="MFS"/>
</dbReference>
<sequence>MSAAVRILRPRSARFCTVPPQHLGGSVRRYGPAASAPGARLYPAAHRGLPCRAGAPAARLLSAAGCVQWRACAAAADPDAGAAGAAASKLTSAQSIVSPFNNQHLIATLQLGSFSEQDVEGAFRRIDADGDGRISAADLTALFGDWAERRSLSEQRLETMVQAFMAKWDDDKSGDIDSDEFKRHALALGEQVHPVIYQLAACIFLMCVPFGIIVPYEPQLVAGLGISAAQFGAAQGAMFATKFLVNIPVTDVVDRFGSKPILVGSTALLGLSVGGLSLVSSLEHLIMCRAIGGVAAAGLFASIQAPAISVQTPLNRARSSAPFTQAMNAGVALGPAIGGMLSEAVGMEAAFAGVGSAFLLCAAANYKIYAEAAPATGSKFNNPLELFTHAFGAWRSVLESSIGVRALCATQTVLWAAVAGTNMTLLPLLLSAEPLSFTASSIGMLSAGLATLGVVVTQPLAVLADKYGRPKALLAGSGLMGCSMALVPVMGTPAMVSGAMASMALGQNLLAPSIGALMIDLVAKQDPSKITQAMSLLRSVQDVGMVSGAALIGAIGTVYGFTAAYEVSSSIVLIMGIAAYFRLPPPPSRAKL</sequence>
<dbReference type="InterPro" id="IPR002048">
    <property type="entry name" value="EF_hand_dom"/>
</dbReference>
<dbReference type="Gene3D" id="1.20.1250.20">
    <property type="entry name" value="MFS general substrate transporter like domains"/>
    <property type="match status" value="2"/>
</dbReference>
<proteinExistence type="predicted"/>
<dbReference type="CDD" id="cd17325">
    <property type="entry name" value="MFS_MdtG_SLC18_like"/>
    <property type="match status" value="1"/>
</dbReference>
<dbReference type="InterPro" id="IPR011992">
    <property type="entry name" value="EF-hand-dom_pair"/>
</dbReference>
<evidence type="ECO:0000256" key="3">
    <source>
        <dbReference type="ARBA" id="ARBA00022692"/>
    </source>
</evidence>
<dbReference type="PANTHER" id="PTHR43124">
    <property type="entry name" value="PURINE EFFLUX PUMP PBUE"/>
    <property type="match status" value="1"/>
</dbReference>
<feature type="domain" description="Major facilitator superfamily (MFS) profile" evidence="9">
    <location>
        <begin position="195"/>
        <end position="587"/>
    </location>
</feature>
<feature type="transmembrane region" description="Helical" evidence="7">
    <location>
        <begin position="472"/>
        <end position="491"/>
    </location>
</feature>
<gene>
    <name evidence="10" type="ORF">ACAT0790_LOCUS61717</name>
</gene>
<feature type="transmembrane region" description="Helical" evidence="7">
    <location>
        <begin position="195"/>
        <end position="214"/>
    </location>
</feature>
<keyword evidence="6 7" id="KW-0472">Membrane</keyword>
<evidence type="ECO:0000256" key="7">
    <source>
        <dbReference type="SAM" id="Phobius"/>
    </source>
</evidence>
<dbReference type="GO" id="GO:0005886">
    <property type="term" value="C:plasma membrane"/>
    <property type="evidence" value="ECO:0007669"/>
    <property type="project" value="UniProtKB-SubCell"/>
</dbReference>
<name>A0A7S1S5X5_ALECA</name>
<evidence type="ECO:0000259" key="9">
    <source>
        <dbReference type="PROSITE" id="PS50850"/>
    </source>
</evidence>
<evidence type="ECO:0000256" key="5">
    <source>
        <dbReference type="ARBA" id="ARBA00022989"/>
    </source>
</evidence>
<dbReference type="InterPro" id="IPR050189">
    <property type="entry name" value="MFS_Efflux_Transporters"/>
</dbReference>
<keyword evidence="4" id="KW-0106">Calcium</keyword>
<dbReference type="PROSITE" id="PS00018">
    <property type="entry name" value="EF_HAND_1"/>
    <property type="match status" value="2"/>
</dbReference>
<dbReference type="InterPro" id="IPR018247">
    <property type="entry name" value="EF_Hand_1_Ca_BS"/>
</dbReference>
<dbReference type="SMART" id="SM00054">
    <property type="entry name" value="EFh"/>
    <property type="match status" value="2"/>
</dbReference>
<dbReference type="PANTHER" id="PTHR43124:SF3">
    <property type="entry name" value="CHLORAMPHENICOL EFFLUX PUMP RV0191"/>
    <property type="match status" value="1"/>
</dbReference>
<accession>A0A7S1S5X5</accession>
<reference evidence="10" key="1">
    <citation type="submission" date="2021-01" db="EMBL/GenBank/DDBJ databases">
        <authorList>
            <person name="Corre E."/>
            <person name="Pelletier E."/>
            <person name="Niang G."/>
            <person name="Scheremetjew M."/>
            <person name="Finn R."/>
            <person name="Kale V."/>
            <person name="Holt S."/>
            <person name="Cochrane G."/>
            <person name="Meng A."/>
            <person name="Brown T."/>
            <person name="Cohen L."/>
        </authorList>
    </citation>
    <scope>NUCLEOTIDE SEQUENCE</scope>
    <source>
        <strain evidence="10">OF101</strain>
    </source>
</reference>
<keyword evidence="2" id="KW-1003">Cell membrane</keyword>
<protein>
    <recommendedName>
        <fullName evidence="11">Calmodulin</fullName>
    </recommendedName>
</protein>
<feature type="domain" description="EF-hand" evidence="8">
    <location>
        <begin position="114"/>
        <end position="149"/>
    </location>
</feature>
<keyword evidence="3 7" id="KW-0812">Transmembrane</keyword>
<evidence type="ECO:0000256" key="4">
    <source>
        <dbReference type="ARBA" id="ARBA00022837"/>
    </source>
</evidence>
<dbReference type="Pfam" id="PF07690">
    <property type="entry name" value="MFS_1"/>
    <property type="match status" value="2"/>
</dbReference>
<feature type="transmembrane region" description="Helical" evidence="7">
    <location>
        <begin position="442"/>
        <end position="463"/>
    </location>
</feature>
<dbReference type="SUPFAM" id="SSF103473">
    <property type="entry name" value="MFS general substrate transporter"/>
    <property type="match status" value="1"/>
</dbReference>
<organism evidence="10">
    <name type="scientific">Alexandrium catenella</name>
    <name type="common">Red tide dinoflagellate</name>
    <name type="synonym">Gonyaulax catenella</name>
    <dbReference type="NCBI Taxonomy" id="2925"/>
    <lineage>
        <taxon>Eukaryota</taxon>
        <taxon>Sar</taxon>
        <taxon>Alveolata</taxon>
        <taxon>Dinophyceae</taxon>
        <taxon>Gonyaulacales</taxon>
        <taxon>Pyrocystaceae</taxon>
        <taxon>Alexandrium</taxon>
    </lineage>
</organism>
<evidence type="ECO:0000256" key="1">
    <source>
        <dbReference type="ARBA" id="ARBA00004651"/>
    </source>
</evidence>